<dbReference type="SUPFAM" id="SSF55447">
    <property type="entry name" value="CO dehydrogenase flavoprotein C-terminal domain-like"/>
    <property type="match status" value="1"/>
</dbReference>
<dbReference type="Gene3D" id="3.30.43.10">
    <property type="entry name" value="Uridine Diphospho-n-acetylenolpyruvylglucosamine Reductase, domain 2"/>
    <property type="match status" value="1"/>
</dbReference>
<dbReference type="PANTHER" id="PTHR42659:SF5">
    <property type="entry name" value="ALDEHYDE OXIDOREDUCTASE FAD-BINDING SUBUNIT PAOB"/>
    <property type="match status" value="1"/>
</dbReference>
<sequence length="330" mass="35154">MRDFVYDRADSADAAQTAAKEGARAIAGGTNLLDLMKHEVETPDRLIDVNRTGLDQIEEADGGLRIGALVRNADLAAEERVRRDWPLLSRAILAGASPQIRNRATTAGNLMQRTRCAYFYDLGSACNKRSPGSGCDALNGVNRMHAILGTSEHCIATYPGDMAVALVALDAEVEIAGANGKRTVPIAEFHRLPGDRPDRDNVLEDGEIILGVTLPKPTGGAQVYRKVRDRRSYAFALVSAAVDVTVEDGKITRAALTLGSVAAKPWRSNEADKVLVGSEPSRKAFENAADRLLQGAQGHGENDYKIGLARRTLVAALAEATGIDIAGDAA</sequence>
<evidence type="ECO:0000313" key="5">
    <source>
        <dbReference type="Proteomes" id="UP001203945"/>
    </source>
</evidence>
<evidence type="ECO:0000256" key="2">
    <source>
        <dbReference type="ARBA" id="ARBA00022827"/>
    </source>
</evidence>
<keyword evidence="5" id="KW-1185">Reference proteome</keyword>
<dbReference type="PANTHER" id="PTHR42659">
    <property type="entry name" value="XANTHINE DEHYDROGENASE SUBUNIT C-RELATED"/>
    <property type="match status" value="1"/>
</dbReference>
<name>A0ABT1MPP5_9RHOB</name>
<dbReference type="Gene3D" id="3.30.465.10">
    <property type="match status" value="2"/>
</dbReference>
<dbReference type="Pfam" id="PF03450">
    <property type="entry name" value="CO_deh_flav_C"/>
    <property type="match status" value="1"/>
</dbReference>
<dbReference type="InterPro" id="IPR036318">
    <property type="entry name" value="FAD-bd_PCMH-like_sf"/>
</dbReference>
<organism evidence="4 5">
    <name type="scientific">Paracoccus albicereus</name>
    <dbReference type="NCBI Taxonomy" id="2922394"/>
    <lineage>
        <taxon>Bacteria</taxon>
        <taxon>Pseudomonadati</taxon>
        <taxon>Pseudomonadota</taxon>
        <taxon>Alphaproteobacteria</taxon>
        <taxon>Rhodobacterales</taxon>
        <taxon>Paracoccaceae</taxon>
        <taxon>Paracoccus</taxon>
    </lineage>
</organism>
<dbReference type="InterPro" id="IPR002346">
    <property type="entry name" value="Mopterin_DH_FAD-bd"/>
</dbReference>
<accession>A0ABT1MPP5</accession>
<dbReference type="PROSITE" id="PS51387">
    <property type="entry name" value="FAD_PCMH"/>
    <property type="match status" value="1"/>
</dbReference>
<evidence type="ECO:0000256" key="1">
    <source>
        <dbReference type="ARBA" id="ARBA00022630"/>
    </source>
</evidence>
<feature type="domain" description="FAD-binding PCMH-type" evidence="3">
    <location>
        <begin position="1"/>
        <end position="219"/>
    </location>
</feature>
<dbReference type="SMART" id="SM01092">
    <property type="entry name" value="CO_deh_flav_C"/>
    <property type="match status" value="1"/>
</dbReference>
<dbReference type="InterPro" id="IPR036683">
    <property type="entry name" value="CO_DH_flav_C_dom_sf"/>
</dbReference>
<dbReference type="Gene3D" id="3.30.390.50">
    <property type="entry name" value="CO dehydrogenase flavoprotein, C-terminal domain"/>
    <property type="match status" value="1"/>
</dbReference>
<dbReference type="InterPro" id="IPR005107">
    <property type="entry name" value="CO_DH_flav_C"/>
</dbReference>
<dbReference type="Pfam" id="PF00941">
    <property type="entry name" value="FAD_binding_5"/>
    <property type="match status" value="1"/>
</dbReference>
<protein>
    <submittedName>
        <fullName evidence="4">Xanthine dehydrogenase family protein subunit M</fullName>
    </submittedName>
</protein>
<proteinExistence type="predicted"/>
<dbReference type="InterPro" id="IPR016167">
    <property type="entry name" value="FAD-bd_PCMH_sub1"/>
</dbReference>
<dbReference type="SUPFAM" id="SSF56176">
    <property type="entry name" value="FAD-binding/transporter-associated domain-like"/>
    <property type="match status" value="1"/>
</dbReference>
<dbReference type="InterPro" id="IPR051312">
    <property type="entry name" value="Diverse_Substr_Oxidored"/>
</dbReference>
<comment type="caution">
    <text evidence="4">The sequence shown here is derived from an EMBL/GenBank/DDBJ whole genome shotgun (WGS) entry which is preliminary data.</text>
</comment>
<evidence type="ECO:0000259" key="3">
    <source>
        <dbReference type="PROSITE" id="PS51387"/>
    </source>
</evidence>
<keyword evidence="2" id="KW-0274">FAD</keyword>
<dbReference type="InterPro" id="IPR016169">
    <property type="entry name" value="FAD-bd_PCMH_sub2"/>
</dbReference>
<gene>
    <name evidence="4" type="ORF">MLD63_07545</name>
</gene>
<reference evidence="4 5" key="1">
    <citation type="submission" date="2022-03" db="EMBL/GenBank/DDBJ databases">
        <authorList>
            <person name="He Y."/>
        </authorList>
    </citation>
    <scope>NUCLEOTIDE SEQUENCE [LARGE SCALE GENOMIC DNA]</scope>
    <source>
        <strain evidence="4 5">TK19116</strain>
    </source>
</reference>
<evidence type="ECO:0000313" key="4">
    <source>
        <dbReference type="EMBL" id="MCQ0970274.1"/>
    </source>
</evidence>
<dbReference type="Proteomes" id="UP001203945">
    <property type="component" value="Unassembled WGS sequence"/>
</dbReference>
<keyword evidence="1" id="KW-0285">Flavoprotein</keyword>
<dbReference type="RefSeq" id="WP_255329255.1">
    <property type="nucleotide sequence ID" value="NZ_JAKZEU010000002.1"/>
</dbReference>
<dbReference type="EMBL" id="JAKZEU010000002">
    <property type="protein sequence ID" value="MCQ0970274.1"/>
    <property type="molecule type" value="Genomic_DNA"/>
</dbReference>
<dbReference type="InterPro" id="IPR016166">
    <property type="entry name" value="FAD-bd_PCMH"/>
</dbReference>